<dbReference type="EMBL" id="VTPC01007617">
    <property type="protein sequence ID" value="KAF2893841.1"/>
    <property type="molecule type" value="Genomic_DNA"/>
</dbReference>
<keyword evidence="2" id="KW-1185">Reference proteome</keyword>
<protein>
    <submittedName>
        <fullName evidence="1">Uncharacterized protein</fullName>
    </submittedName>
</protein>
<name>A0A8K0CYD4_IGNLU</name>
<reference evidence="1" key="1">
    <citation type="submission" date="2019-08" db="EMBL/GenBank/DDBJ databases">
        <title>The genome of the North American firefly Photinus pyralis.</title>
        <authorList>
            <consortium name="Photinus pyralis genome working group"/>
            <person name="Fallon T.R."/>
            <person name="Sander Lower S.E."/>
            <person name="Weng J.-K."/>
        </authorList>
    </citation>
    <scope>NUCLEOTIDE SEQUENCE</scope>
    <source>
        <strain evidence="1">TRF0915ILg1</strain>
        <tissue evidence="1">Whole body</tissue>
    </source>
</reference>
<evidence type="ECO:0000313" key="1">
    <source>
        <dbReference type="EMBL" id="KAF2893841.1"/>
    </source>
</evidence>
<evidence type="ECO:0000313" key="2">
    <source>
        <dbReference type="Proteomes" id="UP000801492"/>
    </source>
</evidence>
<gene>
    <name evidence="1" type="ORF">ILUMI_12332</name>
</gene>
<dbReference type="Proteomes" id="UP000801492">
    <property type="component" value="Unassembled WGS sequence"/>
</dbReference>
<sequence>MPGRCTKKCPPGATTQLDYKREAAQTPAAGTRWHEDAAAVAVIAIMVVSSNRRWNVGMSRCGVDVGRRHFLAEEAADIR</sequence>
<comment type="caution">
    <text evidence="1">The sequence shown here is derived from an EMBL/GenBank/DDBJ whole genome shotgun (WGS) entry which is preliminary data.</text>
</comment>
<proteinExistence type="predicted"/>
<dbReference type="AlphaFoldDB" id="A0A8K0CYD4"/>
<organism evidence="1 2">
    <name type="scientific">Ignelater luminosus</name>
    <name type="common">Cucubano</name>
    <name type="synonym">Pyrophorus luminosus</name>
    <dbReference type="NCBI Taxonomy" id="2038154"/>
    <lineage>
        <taxon>Eukaryota</taxon>
        <taxon>Metazoa</taxon>
        <taxon>Ecdysozoa</taxon>
        <taxon>Arthropoda</taxon>
        <taxon>Hexapoda</taxon>
        <taxon>Insecta</taxon>
        <taxon>Pterygota</taxon>
        <taxon>Neoptera</taxon>
        <taxon>Endopterygota</taxon>
        <taxon>Coleoptera</taxon>
        <taxon>Polyphaga</taxon>
        <taxon>Elateriformia</taxon>
        <taxon>Elateroidea</taxon>
        <taxon>Elateridae</taxon>
        <taxon>Agrypninae</taxon>
        <taxon>Pyrophorini</taxon>
        <taxon>Ignelater</taxon>
    </lineage>
</organism>
<accession>A0A8K0CYD4</accession>